<dbReference type="PIRSF" id="PIRSF000126">
    <property type="entry name" value="11-beta-HSD1"/>
    <property type="match status" value="1"/>
</dbReference>
<reference evidence="5 6" key="1">
    <citation type="journal article" date="2017" name="Gigascience">
        <title>Genome sequence of the small brown planthopper, Laodelphax striatellus.</title>
        <authorList>
            <person name="Zhu J."/>
            <person name="Jiang F."/>
            <person name="Wang X."/>
            <person name="Yang P."/>
            <person name="Bao Y."/>
            <person name="Zhao W."/>
            <person name="Wang W."/>
            <person name="Lu H."/>
            <person name="Wang Q."/>
            <person name="Cui N."/>
            <person name="Li J."/>
            <person name="Chen X."/>
            <person name="Luo L."/>
            <person name="Yu J."/>
            <person name="Kang L."/>
            <person name="Cui F."/>
        </authorList>
    </citation>
    <scope>NUCLEOTIDE SEQUENCE [LARGE SCALE GENOMIC DNA]</scope>
    <source>
        <strain evidence="5">Lst14</strain>
    </source>
</reference>
<dbReference type="PANTHER" id="PTHR43899">
    <property type="entry name" value="RH59310P"/>
    <property type="match status" value="1"/>
</dbReference>
<gene>
    <name evidence="5" type="ORF">LSTR_LSTR010092</name>
</gene>
<evidence type="ECO:0000256" key="4">
    <source>
        <dbReference type="RuleBase" id="RU000363"/>
    </source>
</evidence>
<keyword evidence="6" id="KW-1185">Reference proteome</keyword>
<dbReference type="InterPro" id="IPR051019">
    <property type="entry name" value="VLCFA-Steroid_DH"/>
</dbReference>
<dbReference type="FunCoup" id="A0A482X415">
    <property type="interactions" value="1153"/>
</dbReference>
<dbReference type="EMBL" id="QKKF02019350">
    <property type="protein sequence ID" value="RZF40140.1"/>
    <property type="molecule type" value="Genomic_DNA"/>
</dbReference>
<name>A0A482X415_LAOST</name>
<keyword evidence="2" id="KW-0521">NADP</keyword>
<evidence type="ECO:0000313" key="5">
    <source>
        <dbReference type="EMBL" id="RZF40140.1"/>
    </source>
</evidence>
<dbReference type="Pfam" id="PF00106">
    <property type="entry name" value="adh_short"/>
    <property type="match status" value="1"/>
</dbReference>
<evidence type="ECO:0000313" key="6">
    <source>
        <dbReference type="Proteomes" id="UP000291343"/>
    </source>
</evidence>
<dbReference type="STRING" id="195883.A0A482X415"/>
<dbReference type="InParanoid" id="A0A482X415"/>
<protein>
    <submittedName>
        <fullName evidence="5">Uncharacterized protein</fullName>
    </submittedName>
</protein>
<dbReference type="PRINTS" id="PR00081">
    <property type="entry name" value="GDHRDH"/>
</dbReference>
<dbReference type="SUPFAM" id="SSF51735">
    <property type="entry name" value="NAD(P)-binding Rossmann-fold domains"/>
    <property type="match status" value="1"/>
</dbReference>
<dbReference type="PANTHER" id="PTHR43899:SF13">
    <property type="entry name" value="RH59310P"/>
    <property type="match status" value="1"/>
</dbReference>
<dbReference type="FunFam" id="3.40.50.720:FF:000137">
    <property type="entry name" value="Hydroxysteroid (17-beta) dehydrogenase 3"/>
    <property type="match status" value="1"/>
</dbReference>
<evidence type="ECO:0000256" key="1">
    <source>
        <dbReference type="ARBA" id="ARBA00006484"/>
    </source>
</evidence>
<evidence type="ECO:0000256" key="2">
    <source>
        <dbReference type="ARBA" id="ARBA00022857"/>
    </source>
</evidence>
<dbReference type="AlphaFoldDB" id="A0A482X415"/>
<dbReference type="CDD" id="cd05356">
    <property type="entry name" value="17beta-HSD1_like_SDR_c"/>
    <property type="match status" value="1"/>
</dbReference>
<keyword evidence="3" id="KW-0560">Oxidoreductase</keyword>
<dbReference type="InterPro" id="IPR036291">
    <property type="entry name" value="NAD(P)-bd_dom_sf"/>
</dbReference>
<comment type="similarity">
    <text evidence="1 4">Belongs to the short-chain dehydrogenases/reductases (SDR) family.</text>
</comment>
<dbReference type="Gene3D" id="3.40.50.720">
    <property type="entry name" value="NAD(P)-binding Rossmann-like Domain"/>
    <property type="match status" value="1"/>
</dbReference>
<comment type="caution">
    <text evidence="5">The sequence shown here is derived from an EMBL/GenBank/DDBJ whole genome shotgun (WGS) entry which is preliminary data.</text>
</comment>
<sequence length="313" mass="34335">MSLTTLEKIGLVCLTILGFKIVRSILQFVYCHVVAPSLKLFINLKQQGQWAVITGCTDGLGKAFAEELASQGIDVVLISRTKSKLDTLAAEIGEKYKVNTKVVEADFTEGNSVFSNIEKQLFGLDIGVLVNNVGLSYPHPEHFLNLPNREKVYSDIIQVNINTTLAMCQIVMPSMVENRRGVVINVSSTAGHIPSPLLSIYAASKIFVSKFSTDLATEYKKYGITVQCLTPGYVATKMSKIRKASWMAPTPKTYVKKALKTVGIEGLTTGYFPHSLLVNAIQTMSSLSPSFAEWIVMRTMMSIRARAVKKAAS</sequence>
<proteinExistence type="inferred from homology"/>
<dbReference type="PRINTS" id="PR00080">
    <property type="entry name" value="SDRFAMILY"/>
</dbReference>
<dbReference type="OrthoDB" id="5545019at2759"/>
<accession>A0A482X415</accession>
<dbReference type="Proteomes" id="UP000291343">
    <property type="component" value="Unassembled WGS sequence"/>
</dbReference>
<dbReference type="GO" id="GO:0016491">
    <property type="term" value="F:oxidoreductase activity"/>
    <property type="evidence" value="ECO:0007669"/>
    <property type="project" value="UniProtKB-KW"/>
</dbReference>
<organism evidence="5 6">
    <name type="scientific">Laodelphax striatellus</name>
    <name type="common">Small brown planthopper</name>
    <name type="synonym">Delphax striatella</name>
    <dbReference type="NCBI Taxonomy" id="195883"/>
    <lineage>
        <taxon>Eukaryota</taxon>
        <taxon>Metazoa</taxon>
        <taxon>Ecdysozoa</taxon>
        <taxon>Arthropoda</taxon>
        <taxon>Hexapoda</taxon>
        <taxon>Insecta</taxon>
        <taxon>Pterygota</taxon>
        <taxon>Neoptera</taxon>
        <taxon>Paraneoptera</taxon>
        <taxon>Hemiptera</taxon>
        <taxon>Auchenorrhyncha</taxon>
        <taxon>Fulgoroidea</taxon>
        <taxon>Delphacidae</taxon>
        <taxon>Criomorphinae</taxon>
        <taxon>Laodelphax</taxon>
    </lineage>
</organism>
<dbReference type="InterPro" id="IPR002347">
    <property type="entry name" value="SDR_fam"/>
</dbReference>
<dbReference type="SMR" id="A0A482X415"/>
<evidence type="ECO:0000256" key="3">
    <source>
        <dbReference type="ARBA" id="ARBA00023002"/>
    </source>
</evidence>
<dbReference type="GO" id="GO:0005783">
    <property type="term" value="C:endoplasmic reticulum"/>
    <property type="evidence" value="ECO:0007669"/>
    <property type="project" value="TreeGrafter"/>
</dbReference>